<evidence type="ECO:0000313" key="4">
    <source>
        <dbReference type="Proteomes" id="UP000186594"/>
    </source>
</evidence>
<keyword evidence="2" id="KW-1133">Transmembrane helix</keyword>
<dbReference type="InterPro" id="IPR012098">
    <property type="entry name" value="SND3_fun"/>
</dbReference>
<dbReference type="GO" id="GO:0045047">
    <property type="term" value="P:protein targeting to ER"/>
    <property type="evidence" value="ECO:0007669"/>
    <property type="project" value="InterPro"/>
</dbReference>
<organism evidence="3 4">
    <name type="scientific">Neolecta irregularis (strain DAH-3)</name>
    <dbReference type="NCBI Taxonomy" id="1198029"/>
    <lineage>
        <taxon>Eukaryota</taxon>
        <taxon>Fungi</taxon>
        <taxon>Dikarya</taxon>
        <taxon>Ascomycota</taxon>
        <taxon>Taphrinomycotina</taxon>
        <taxon>Neolectales</taxon>
        <taxon>Neolectaceae</taxon>
        <taxon>Neolecta</taxon>
    </lineage>
</organism>
<comment type="caution">
    <text evidence="3">The sequence shown here is derived from an EMBL/GenBank/DDBJ whole genome shotgun (WGS) entry which is preliminary data.</text>
</comment>
<proteinExistence type="predicted"/>
<keyword evidence="2" id="KW-0472">Membrane</keyword>
<feature type="compositionally biased region" description="Basic and acidic residues" evidence="1">
    <location>
        <begin position="176"/>
        <end position="188"/>
    </location>
</feature>
<evidence type="ECO:0000313" key="3">
    <source>
        <dbReference type="EMBL" id="OLL21940.1"/>
    </source>
</evidence>
<feature type="region of interest" description="Disordered" evidence="1">
    <location>
        <begin position="161"/>
        <end position="188"/>
    </location>
</feature>
<dbReference type="GO" id="GO:0005739">
    <property type="term" value="C:mitochondrion"/>
    <property type="evidence" value="ECO:0007669"/>
    <property type="project" value="TreeGrafter"/>
</dbReference>
<dbReference type="PANTHER" id="PTHR28112">
    <property type="entry name" value="SRP-INDEPENDENT TARGETING PROTEIN 3"/>
    <property type="match status" value="1"/>
</dbReference>
<dbReference type="PIRSF" id="PIRSF008756">
    <property type="entry name" value="P_tr_PHO88"/>
    <property type="match status" value="1"/>
</dbReference>
<feature type="transmembrane region" description="Helical" evidence="2">
    <location>
        <begin position="29"/>
        <end position="51"/>
    </location>
</feature>
<dbReference type="Pfam" id="PF10032">
    <property type="entry name" value="Pho88"/>
    <property type="match status" value="1"/>
</dbReference>
<dbReference type="AlphaFoldDB" id="A0A1U7LH04"/>
<keyword evidence="2" id="KW-0812">Transmembrane</keyword>
<dbReference type="GO" id="GO:0005783">
    <property type="term" value="C:endoplasmic reticulum"/>
    <property type="evidence" value="ECO:0007669"/>
    <property type="project" value="InterPro"/>
</dbReference>
<evidence type="ECO:0000256" key="2">
    <source>
        <dbReference type="SAM" id="Phobius"/>
    </source>
</evidence>
<evidence type="ECO:0000256" key="1">
    <source>
        <dbReference type="SAM" id="MobiDB-lite"/>
    </source>
</evidence>
<dbReference type="PANTHER" id="PTHR28112:SF1">
    <property type="entry name" value="SRP-INDEPENDENT TARGETING PROTEIN 3"/>
    <property type="match status" value="1"/>
</dbReference>
<protein>
    <submittedName>
        <fullName evidence="3">Inorganic phosphate transport protein PHO88</fullName>
    </submittedName>
</protein>
<dbReference type="OMA" id="NMDYDKG"/>
<reference evidence="3 4" key="1">
    <citation type="submission" date="2016-04" db="EMBL/GenBank/DDBJ databases">
        <title>Evolutionary innovation and constraint leading to complex multicellularity in the Ascomycota.</title>
        <authorList>
            <person name="Cisse O."/>
            <person name="Nguyen A."/>
            <person name="Hewitt D.A."/>
            <person name="Jedd G."/>
            <person name="Stajich J.E."/>
        </authorList>
    </citation>
    <scope>NUCLEOTIDE SEQUENCE [LARGE SCALE GENOMIC DNA]</scope>
    <source>
        <strain evidence="3 4">DAH-3</strain>
    </source>
</reference>
<dbReference type="STRING" id="1198029.A0A1U7LH04"/>
<sequence>MPSPQITNLAIVLGVMQLVKKLDLLDSNIVFYLRCLYIASNALIMLSYFIIHLKIKQKNDMTTLKYVETPGPLSGSHEPKLVTTTIKGYDQSELQKAIKGTLTGVAMMCVMHFWFKFTQPLVIQSILPLKSALESNVAQIHLFGKPASGDLKRPFKVTSMFGGTSGPDDSPQAIKAAEKVKVSGAKEE</sequence>
<name>A0A1U7LH04_NEOID</name>
<gene>
    <name evidence="3" type="ORF">NEOLI_004088</name>
</gene>
<dbReference type="OrthoDB" id="18139at2759"/>
<dbReference type="EMBL" id="LXFE01004116">
    <property type="protein sequence ID" value="OLL21940.1"/>
    <property type="molecule type" value="Genomic_DNA"/>
</dbReference>
<dbReference type="Proteomes" id="UP000186594">
    <property type="component" value="Unassembled WGS sequence"/>
</dbReference>
<keyword evidence="4" id="KW-1185">Reference proteome</keyword>
<accession>A0A1U7LH04</accession>